<proteinExistence type="predicted"/>
<dbReference type="RefSeq" id="WP_418886982.1">
    <property type="nucleotide sequence ID" value="NZ_CP063845.1"/>
</dbReference>
<dbReference type="Gene3D" id="3.30.1460.10">
    <property type="match status" value="1"/>
</dbReference>
<accession>A0ABY3PT80</accession>
<evidence type="ECO:0000313" key="3">
    <source>
        <dbReference type="Proteomes" id="UP001054846"/>
    </source>
</evidence>
<reference evidence="2 3" key="1">
    <citation type="journal article" date="2021" name="Genome Biol. Evol.">
        <title>Complete Genome Sequencing of a Novel Gloeobacter Species from a Waterfall Cave in Mexico.</title>
        <authorList>
            <person name="Saw J.H."/>
            <person name="Cardona T."/>
            <person name="Montejano G."/>
        </authorList>
    </citation>
    <scope>NUCLEOTIDE SEQUENCE [LARGE SCALE GENOMIC DNA]</scope>
    <source>
        <strain evidence="2">MG652769</strain>
    </source>
</reference>
<dbReference type="Proteomes" id="UP001054846">
    <property type="component" value="Chromosome"/>
</dbReference>
<evidence type="ECO:0000313" key="2">
    <source>
        <dbReference type="EMBL" id="UFP96880.1"/>
    </source>
</evidence>
<dbReference type="EMBL" id="CP063845">
    <property type="protein sequence ID" value="UFP96880.1"/>
    <property type="molecule type" value="Genomic_DNA"/>
</dbReference>
<dbReference type="InterPro" id="IPR054343">
    <property type="entry name" value="TY-Chap_M"/>
</dbReference>
<sequence>MEFETEPQRQVFDKILPWVYEIFGEKAVNVHEDKPLIRISFGSAFVVANVYPWREDAVINVRSYVVTNVEMSAELMHFLLRENDDMRFGAFGIDEEHDIFFEYAIVGSTCDMPELKAAVGAVAFSADEYDDQIVARWGGERAVDR</sequence>
<feature type="domain" description="TY-Chap central" evidence="1">
    <location>
        <begin position="20"/>
        <end position="144"/>
    </location>
</feature>
<evidence type="ECO:0000259" key="1">
    <source>
        <dbReference type="Pfam" id="PF22551"/>
    </source>
</evidence>
<protein>
    <submittedName>
        <fullName evidence="2">YbjN domain-containing protein</fullName>
    </submittedName>
</protein>
<keyword evidence="3" id="KW-1185">Reference proteome</keyword>
<dbReference type="SUPFAM" id="SSF69635">
    <property type="entry name" value="Type III secretory system chaperone-like"/>
    <property type="match status" value="1"/>
</dbReference>
<dbReference type="Pfam" id="PF22551">
    <property type="entry name" value="TY-Chap1"/>
    <property type="match status" value="1"/>
</dbReference>
<gene>
    <name evidence="2" type="ORF">ISF26_02615</name>
</gene>
<name>A0ABY3PT80_9CYAN</name>
<organism evidence="2 3">
    <name type="scientific">Gloeobacter morelensis MG652769</name>
    <dbReference type="NCBI Taxonomy" id="2781736"/>
    <lineage>
        <taxon>Bacteria</taxon>
        <taxon>Bacillati</taxon>
        <taxon>Cyanobacteriota</taxon>
        <taxon>Cyanophyceae</taxon>
        <taxon>Gloeobacterales</taxon>
        <taxon>Gloeobacteraceae</taxon>
        <taxon>Gloeobacter</taxon>
        <taxon>Gloeobacter morelensis</taxon>
    </lineage>
</organism>